<protein>
    <submittedName>
        <fullName evidence="1">Ester cyclase</fullName>
    </submittedName>
</protein>
<organism evidence="1 2">
    <name type="scientific">Rhodococcus daqingensis</name>
    <dbReference type="NCBI Taxonomy" id="2479363"/>
    <lineage>
        <taxon>Bacteria</taxon>
        <taxon>Bacillati</taxon>
        <taxon>Actinomycetota</taxon>
        <taxon>Actinomycetes</taxon>
        <taxon>Mycobacteriales</taxon>
        <taxon>Nocardiaceae</taxon>
        <taxon>Rhodococcus</taxon>
    </lineage>
</organism>
<dbReference type="PANTHER" id="PTHR38436:SF1">
    <property type="entry name" value="ESTER CYCLASE"/>
    <property type="match status" value="1"/>
</dbReference>
<dbReference type="Pfam" id="PF07366">
    <property type="entry name" value="SnoaL"/>
    <property type="match status" value="1"/>
</dbReference>
<dbReference type="InterPro" id="IPR032710">
    <property type="entry name" value="NTF2-like_dom_sf"/>
</dbReference>
<dbReference type="Gene3D" id="3.10.450.50">
    <property type="match status" value="1"/>
</dbReference>
<keyword evidence="2" id="KW-1185">Reference proteome</keyword>
<proteinExistence type="predicted"/>
<evidence type="ECO:0000313" key="1">
    <source>
        <dbReference type="EMBL" id="MFC7448847.1"/>
    </source>
</evidence>
<dbReference type="SUPFAM" id="SSF54427">
    <property type="entry name" value="NTF2-like"/>
    <property type="match status" value="1"/>
</dbReference>
<gene>
    <name evidence="1" type="ORF">ACFQS9_13195</name>
</gene>
<comment type="caution">
    <text evidence="1">The sequence shown here is derived from an EMBL/GenBank/DDBJ whole genome shotgun (WGS) entry which is preliminary data.</text>
</comment>
<reference evidence="2" key="1">
    <citation type="journal article" date="2019" name="Int. J. Syst. Evol. Microbiol.">
        <title>The Global Catalogue of Microorganisms (GCM) 10K type strain sequencing project: providing services to taxonomists for standard genome sequencing and annotation.</title>
        <authorList>
            <consortium name="The Broad Institute Genomics Platform"/>
            <consortium name="The Broad Institute Genome Sequencing Center for Infectious Disease"/>
            <person name="Wu L."/>
            <person name="Ma J."/>
        </authorList>
    </citation>
    <scope>NUCLEOTIDE SEQUENCE [LARGE SCALE GENOMIC DNA]</scope>
    <source>
        <strain evidence="2">ICMP 19430</strain>
    </source>
</reference>
<accession>A0ABW2RYQ1</accession>
<dbReference type="EMBL" id="JBHTCS010000014">
    <property type="protein sequence ID" value="MFC7448847.1"/>
    <property type="molecule type" value="Genomic_DNA"/>
</dbReference>
<dbReference type="RefSeq" id="WP_378405310.1">
    <property type="nucleotide sequence ID" value="NZ_JBHTCS010000014.1"/>
</dbReference>
<name>A0ABW2RYQ1_9NOCA</name>
<dbReference type="InterPro" id="IPR009959">
    <property type="entry name" value="Cyclase_SnoaL-like"/>
</dbReference>
<dbReference type="Proteomes" id="UP001596484">
    <property type="component" value="Unassembled WGS sequence"/>
</dbReference>
<dbReference type="PANTHER" id="PTHR38436">
    <property type="entry name" value="POLYKETIDE CYCLASE SNOAL-LIKE DOMAIN"/>
    <property type="match status" value="1"/>
</dbReference>
<evidence type="ECO:0000313" key="2">
    <source>
        <dbReference type="Proteomes" id="UP001596484"/>
    </source>
</evidence>
<sequence>MNSDPSAGSADAKSVAVQSIEFVAAGSRDDFDAVIHPDAYNHETRTEPPHTRTRGPASWYATALWLRRAFADLDFEIRHAVADGDLVAVEVTMSGRHVGQFVNYDESGAVDQAFPPTGRSFAVAQSHWVRIRDGQVIEHWADRDDLGMAQQLGWTPPGPAYLARMVWATRRARKTPPD</sequence>